<dbReference type="InterPro" id="IPR031337">
    <property type="entry name" value="KDPG/KHG_AS_1"/>
</dbReference>
<evidence type="ECO:0000256" key="4">
    <source>
        <dbReference type="ARBA" id="ARBA00011233"/>
    </source>
</evidence>
<dbReference type="PROSITE" id="PS00159">
    <property type="entry name" value="ALDOLASE_KDPG_KHG_1"/>
    <property type="match status" value="1"/>
</dbReference>
<reference evidence="10" key="1">
    <citation type="submission" date="2019-06" db="EMBL/GenBank/DDBJ databases">
        <authorList>
            <person name="Murdoch R.W."/>
            <person name="Fathepure B."/>
        </authorList>
    </citation>
    <scope>NUCLEOTIDE SEQUENCE</scope>
</reference>
<dbReference type="InterPro" id="IPR031338">
    <property type="entry name" value="KDPG/KHG_AS_2"/>
</dbReference>
<dbReference type="EC" id="4.1.2.14" evidence="5"/>
<evidence type="ECO:0000256" key="5">
    <source>
        <dbReference type="ARBA" id="ARBA00013063"/>
    </source>
</evidence>
<feature type="compositionally biased region" description="Low complexity" evidence="9">
    <location>
        <begin position="215"/>
        <end position="227"/>
    </location>
</feature>
<keyword evidence="8" id="KW-0119">Carbohydrate metabolism</keyword>
<dbReference type="Gene3D" id="3.20.20.70">
    <property type="entry name" value="Aldolase class I"/>
    <property type="match status" value="1"/>
</dbReference>
<feature type="region of interest" description="Disordered" evidence="9">
    <location>
        <begin position="192"/>
        <end position="227"/>
    </location>
</feature>
<dbReference type="CDD" id="cd00452">
    <property type="entry name" value="KDPG_aldolase"/>
    <property type="match status" value="1"/>
</dbReference>
<sequence>MEGIVSRVNVIPVLAVDGVDSAVETVRALVAGGLPVVEITLRTPAAPAAIRAAAGLPGAVVGAGTVLTGADLQGAVDAGAAFAVSPGATPSLLTAARHNGVPFMPGVATPSEVQGALEAGFTHLKFFPAGVAGGVAMLRALAGPFADVRFCPTGGIDPASAPDYLALDNVVCVGGSWLAPPASVAAGDWAGTAGHARRSPSSPAVASGLAPTAPRRASSGGSSRTSARSCARSSICSRVRTARCCGAACCTTTSRWCGFRQGARADWWR</sequence>
<evidence type="ECO:0000256" key="9">
    <source>
        <dbReference type="SAM" id="MobiDB-lite"/>
    </source>
</evidence>
<evidence type="ECO:0000313" key="10">
    <source>
        <dbReference type="EMBL" id="QEA06718.1"/>
    </source>
</evidence>
<comment type="subunit">
    <text evidence="4">Homotrimer.</text>
</comment>
<keyword evidence="7" id="KW-0704">Schiff base</keyword>
<evidence type="ECO:0000256" key="7">
    <source>
        <dbReference type="ARBA" id="ARBA00023270"/>
    </source>
</evidence>
<proteinExistence type="inferred from homology"/>
<dbReference type="GO" id="GO:0008675">
    <property type="term" value="F:2-dehydro-3-deoxy-phosphogluconate aldolase activity"/>
    <property type="evidence" value="ECO:0007669"/>
    <property type="project" value="UniProtKB-EC"/>
</dbReference>
<evidence type="ECO:0000256" key="3">
    <source>
        <dbReference type="ARBA" id="ARBA00006906"/>
    </source>
</evidence>
<evidence type="ECO:0000256" key="6">
    <source>
        <dbReference type="ARBA" id="ARBA00023239"/>
    </source>
</evidence>
<name>A0A5B8RFU3_9ZZZZ</name>
<accession>A0A5B8RFU3</accession>
<protein>
    <recommendedName>
        <fullName evidence="5">2-dehydro-3-deoxy-phosphogluconate aldolase</fullName>
        <ecNumber evidence="5">4.1.2.14</ecNumber>
    </recommendedName>
</protein>
<dbReference type="PANTHER" id="PTHR30246:SF1">
    <property type="entry name" value="2-DEHYDRO-3-DEOXY-6-PHOSPHOGALACTONATE ALDOLASE-RELATED"/>
    <property type="match status" value="1"/>
</dbReference>
<evidence type="ECO:0000256" key="2">
    <source>
        <dbReference type="ARBA" id="ARBA00004736"/>
    </source>
</evidence>
<dbReference type="AlphaFoldDB" id="A0A5B8RFU3"/>
<dbReference type="NCBIfam" id="TIGR01182">
    <property type="entry name" value="eda"/>
    <property type="match status" value="1"/>
</dbReference>
<comment type="catalytic activity">
    <reaction evidence="1">
        <text>2-dehydro-3-deoxy-6-phospho-D-gluconate = D-glyceraldehyde 3-phosphate + pyruvate</text>
        <dbReference type="Rhea" id="RHEA:17089"/>
        <dbReference type="ChEBI" id="CHEBI:15361"/>
        <dbReference type="ChEBI" id="CHEBI:57569"/>
        <dbReference type="ChEBI" id="CHEBI:59776"/>
        <dbReference type="EC" id="4.1.2.14"/>
    </reaction>
</comment>
<evidence type="ECO:0000256" key="8">
    <source>
        <dbReference type="ARBA" id="ARBA00023277"/>
    </source>
</evidence>
<evidence type="ECO:0000256" key="1">
    <source>
        <dbReference type="ARBA" id="ARBA00000654"/>
    </source>
</evidence>
<dbReference type="EMBL" id="MN079164">
    <property type="protein sequence ID" value="QEA06718.1"/>
    <property type="molecule type" value="Genomic_DNA"/>
</dbReference>
<gene>
    <name evidence="10" type="ORF">KBTEX_03058</name>
</gene>
<organism evidence="10">
    <name type="scientific">uncultured organism</name>
    <dbReference type="NCBI Taxonomy" id="155900"/>
    <lineage>
        <taxon>unclassified sequences</taxon>
        <taxon>environmental samples</taxon>
    </lineage>
</organism>
<comment type="pathway">
    <text evidence="2">Carbohydrate acid metabolism; 2-dehydro-3-deoxy-D-gluconate degradation; D-glyceraldehyde 3-phosphate and pyruvate from 2-dehydro-3-deoxy-D-gluconate: step 2/2.</text>
</comment>
<dbReference type="PROSITE" id="PS00160">
    <property type="entry name" value="ALDOLASE_KDPG_KHG_2"/>
    <property type="match status" value="1"/>
</dbReference>
<dbReference type="NCBIfam" id="NF004325">
    <property type="entry name" value="PRK05718.1"/>
    <property type="match status" value="1"/>
</dbReference>
<comment type="similarity">
    <text evidence="3">Belongs to the KHG/KDPG aldolase family.</text>
</comment>
<keyword evidence="6" id="KW-0456">Lyase</keyword>
<dbReference type="Pfam" id="PF01081">
    <property type="entry name" value="Aldolase"/>
    <property type="match status" value="1"/>
</dbReference>
<dbReference type="SUPFAM" id="SSF51569">
    <property type="entry name" value="Aldolase"/>
    <property type="match status" value="1"/>
</dbReference>
<dbReference type="InterPro" id="IPR000887">
    <property type="entry name" value="Aldlse_KDPG_KHG"/>
</dbReference>
<dbReference type="PANTHER" id="PTHR30246">
    <property type="entry name" value="2-KETO-3-DEOXY-6-PHOSPHOGLUCONATE ALDOLASE"/>
    <property type="match status" value="1"/>
</dbReference>
<dbReference type="InterPro" id="IPR013785">
    <property type="entry name" value="Aldolase_TIM"/>
</dbReference>